<accession>A0A409W6L9</accession>
<dbReference type="Proteomes" id="UP000284706">
    <property type="component" value="Unassembled WGS sequence"/>
</dbReference>
<dbReference type="AlphaFoldDB" id="A0A409W6L9"/>
<comment type="caution">
    <text evidence="1">The sequence shown here is derived from an EMBL/GenBank/DDBJ whole genome shotgun (WGS) entry which is preliminary data.</text>
</comment>
<keyword evidence="2" id="KW-1185">Reference proteome</keyword>
<evidence type="ECO:0000313" key="2">
    <source>
        <dbReference type="Proteomes" id="UP000284706"/>
    </source>
</evidence>
<gene>
    <name evidence="1" type="ORF">CVT26_007153</name>
</gene>
<organism evidence="1 2">
    <name type="scientific">Gymnopilus dilepis</name>
    <dbReference type="NCBI Taxonomy" id="231916"/>
    <lineage>
        <taxon>Eukaryota</taxon>
        <taxon>Fungi</taxon>
        <taxon>Dikarya</taxon>
        <taxon>Basidiomycota</taxon>
        <taxon>Agaricomycotina</taxon>
        <taxon>Agaricomycetes</taxon>
        <taxon>Agaricomycetidae</taxon>
        <taxon>Agaricales</taxon>
        <taxon>Agaricineae</taxon>
        <taxon>Hymenogastraceae</taxon>
        <taxon>Gymnopilus</taxon>
    </lineage>
</organism>
<proteinExistence type="predicted"/>
<sequence>MVALCPSSQPILTSTKPKKPIYQPTTWQREYCGSKLRVMAGVRFRVGGAVALGDEGGSTDIEANVWV</sequence>
<dbReference type="EMBL" id="NHYE01005360">
    <property type="protein sequence ID" value="PPQ74152.1"/>
    <property type="molecule type" value="Genomic_DNA"/>
</dbReference>
<reference evidence="1 2" key="1">
    <citation type="journal article" date="2018" name="Evol. Lett.">
        <title>Horizontal gene cluster transfer increased hallucinogenic mushroom diversity.</title>
        <authorList>
            <person name="Reynolds H.T."/>
            <person name="Vijayakumar V."/>
            <person name="Gluck-Thaler E."/>
            <person name="Korotkin H.B."/>
            <person name="Matheny P.B."/>
            <person name="Slot J.C."/>
        </authorList>
    </citation>
    <scope>NUCLEOTIDE SEQUENCE [LARGE SCALE GENOMIC DNA]</scope>
    <source>
        <strain evidence="1 2">SRW20</strain>
    </source>
</reference>
<dbReference type="InParanoid" id="A0A409W6L9"/>
<name>A0A409W6L9_9AGAR</name>
<evidence type="ECO:0000313" key="1">
    <source>
        <dbReference type="EMBL" id="PPQ74152.1"/>
    </source>
</evidence>
<protein>
    <submittedName>
        <fullName evidence="1">Uncharacterized protein</fullName>
    </submittedName>
</protein>